<evidence type="ECO:0000256" key="2">
    <source>
        <dbReference type="ARBA" id="ARBA00022741"/>
    </source>
</evidence>
<accession>A0ABQ4GZ81</accession>
<dbReference type="InterPro" id="IPR044019">
    <property type="entry name" value="Cyanophycin_syn_N"/>
</dbReference>
<proteinExistence type="predicted"/>
<dbReference type="InterPro" id="IPR013651">
    <property type="entry name" value="ATP-grasp_RimK-type"/>
</dbReference>
<dbReference type="InterPro" id="IPR036615">
    <property type="entry name" value="Mur_ligase_C_dom_sf"/>
</dbReference>
<sequence length="910" mass="94901">MRLDDLRHLSGPNSFSTRPVTVARLELEELTGRNTTEYPGFAGRLTAALPGLAEHHCAAGRPGGFLEAMARGTYFGHVTEHVTLELSSLVGRDVYLGRTMWAGADGRYDVMTECPQDEPAQSSVPAELLELAITTVEHILLERIPDLPLELARIARVVERERLGVSTAALAGAARRRGIPVRRVGRLSMLRLGYGRYRRLVCAALTEQTSVIGVDIAADKMLAKQLLTDAGIPVPDGVVAWSAADAAGALGRLGGPVVIKPLHGNHGANVTVGVTTAAAAAAAYAQAAADGEGAIVERFVPGTDYRVLVVDCQVVAAAELRPASVTGDGVSDITQLVDMVNADPRRGEGHSRELTKIKLDEHALAHLEAQDLGPASVPARGQFVTLRRNANLSTGGTSRDVTDLVHEDVADMCRRAAAVVGLDVCGIDVRLADIAAPIRCGGAGHGGAEPGAVIEVNACPGLRMHLSPAEGAPRDVAGALIDSLYPPGAPSRVPVVAVTGTNGKTTTVRMIGHILSKAGMRVGMSTTDGVYSGGRLVYDADASGPQSADMVLDDTSIEAAVLETARGGIIRGGLGYDQADVAVVTNITADHLGADGVEDLDELVEVKALVAEEVREGGTVVLNADDPLVAALADRPRVRRNASVIRYFSLVNGNPLIERHRQAGGLAYELRNGELVEFDADRDRALLSVAELPGAFGGLAPHVIANALAAVAACRGLGVSAKDIRRALGTFTPGESNPGRGNVYLAGGGPVILDYGHNAAALDATGRMISDVWGGEPVAAITLPGDRRDDLVARSAEAVAAWFGRVVVYEDADKRGRRPGEMTGLIMAAMRRARPGIGLATAEGPQAALRIAVTMAAGHPVLFVYEKLAMARQALEALNARPWPAGAVPPAPADAGPACSFHRDAAVMDD</sequence>
<evidence type="ECO:0000313" key="7">
    <source>
        <dbReference type="Proteomes" id="UP000660454"/>
    </source>
</evidence>
<dbReference type="PROSITE" id="PS50975">
    <property type="entry name" value="ATP_GRASP"/>
    <property type="match status" value="1"/>
</dbReference>
<keyword evidence="2 4" id="KW-0547">Nucleotide-binding</keyword>
<keyword evidence="7" id="KW-1185">Reference proteome</keyword>
<organism evidence="6 7">
    <name type="scientific">Microbispora siamensis</name>
    <dbReference type="NCBI Taxonomy" id="564413"/>
    <lineage>
        <taxon>Bacteria</taxon>
        <taxon>Bacillati</taxon>
        <taxon>Actinomycetota</taxon>
        <taxon>Actinomycetes</taxon>
        <taxon>Streptosporangiales</taxon>
        <taxon>Streptosporangiaceae</taxon>
        <taxon>Microbispora</taxon>
    </lineage>
</organism>
<comment type="caution">
    <text evidence="6">The sequence shown here is derived from an EMBL/GenBank/DDBJ whole genome shotgun (WGS) entry which is preliminary data.</text>
</comment>
<evidence type="ECO:0000256" key="1">
    <source>
        <dbReference type="ARBA" id="ARBA00022598"/>
    </source>
</evidence>
<name>A0ABQ4GZ81_9ACTN</name>
<dbReference type="EMBL" id="BOOF01000058">
    <property type="protein sequence ID" value="GIH66709.1"/>
    <property type="molecule type" value="Genomic_DNA"/>
</dbReference>
<dbReference type="Pfam" id="PF18921">
    <property type="entry name" value="Cyanophycin_syn"/>
    <property type="match status" value="1"/>
</dbReference>
<evidence type="ECO:0000256" key="3">
    <source>
        <dbReference type="ARBA" id="ARBA00022840"/>
    </source>
</evidence>
<dbReference type="RefSeq" id="WP_204052501.1">
    <property type="nucleotide sequence ID" value="NZ_BOOF01000058.1"/>
</dbReference>
<gene>
    <name evidence="6" type="ORF">Msi02_75260</name>
</gene>
<dbReference type="SUPFAM" id="SSF56059">
    <property type="entry name" value="Glutathione synthetase ATP-binding domain-like"/>
    <property type="match status" value="1"/>
</dbReference>
<keyword evidence="3 4" id="KW-0067">ATP-binding</keyword>
<protein>
    <submittedName>
        <fullName evidence="6">Cyanophycin synthetase</fullName>
    </submittedName>
</protein>
<dbReference type="InterPro" id="IPR011810">
    <property type="entry name" value="Cya_phycin_syn"/>
</dbReference>
<dbReference type="Gene3D" id="3.90.190.20">
    <property type="entry name" value="Mur ligase, C-terminal domain"/>
    <property type="match status" value="1"/>
</dbReference>
<keyword evidence="1" id="KW-0436">Ligase</keyword>
<dbReference type="PANTHER" id="PTHR23135">
    <property type="entry name" value="MUR LIGASE FAMILY MEMBER"/>
    <property type="match status" value="1"/>
</dbReference>
<dbReference type="Pfam" id="PF08443">
    <property type="entry name" value="RimK"/>
    <property type="match status" value="1"/>
</dbReference>
<dbReference type="SUPFAM" id="SSF53623">
    <property type="entry name" value="MurD-like peptide ligases, catalytic domain"/>
    <property type="match status" value="1"/>
</dbReference>
<dbReference type="InterPro" id="IPR018109">
    <property type="entry name" value="Folylpolyglutamate_synth_CS"/>
</dbReference>
<dbReference type="NCBIfam" id="TIGR02068">
    <property type="entry name" value="cya_phycin_syn"/>
    <property type="match status" value="1"/>
</dbReference>
<dbReference type="InterPro" id="IPR036565">
    <property type="entry name" value="Mur-like_cat_sf"/>
</dbReference>
<evidence type="ECO:0000313" key="6">
    <source>
        <dbReference type="EMBL" id="GIH66709.1"/>
    </source>
</evidence>
<dbReference type="Pfam" id="PF08245">
    <property type="entry name" value="Mur_ligase_M"/>
    <property type="match status" value="1"/>
</dbReference>
<evidence type="ECO:0000256" key="4">
    <source>
        <dbReference type="PROSITE-ProRule" id="PRU00409"/>
    </source>
</evidence>
<dbReference type="Proteomes" id="UP000660454">
    <property type="component" value="Unassembled WGS sequence"/>
</dbReference>
<dbReference type="PROSITE" id="PS01011">
    <property type="entry name" value="FOLYLPOLYGLU_SYNT_1"/>
    <property type="match status" value="1"/>
</dbReference>
<dbReference type="Gene3D" id="3.40.1190.10">
    <property type="entry name" value="Mur-like, catalytic domain"/>
    <property type="match status" value="1"/>
</dbReference>
<dbReference type="NCBIfam" id="NF010623">
    <property type="entry name" value="PRK14016.1"/>
    <property type="match status" value="1"/>
</dbReference>
<feature type="domain" description="ATP-grasp" evidence="5">
    <location>
        <begin position="224"/>
        <end position="485"/>
    </location>
</feature>
<dbReference type="InterPro" id="IPR011761">
    <property type="entry name" value="ATP-grasp"/>
</dbReference>
<reference evidence="6 7" key="1">
    <citation type="submission" date="2021-01" db="EMBL/GenBank/DDBJ databases">
        <title>Whole genome shotgun sequence of Microbispora siamensis NBRC 104113.</title>
        <authorList>
            <person name="Komaki H."/>
            <person name="Tamura T."/>
        </authorList>
    </citation>
    <scope>NUCLEOTIDE SEQUENCE [LARGE SCALE GENOMIC DNA]</scope>
    <source>
        <strain evidence="6 7">NBRC 104113</strain>
    </source>
</reference>
<dbReference type="PANTHER" id="PTHR23135:SF18">
    <property type="entry name" value="CYANOPHYCIN SYNTHETASE"/>
    <property type="match status" value="1"/>
</dbReference>
<dbReference type="Gene3D" id="3.30.470.20">
    <property type="entry name" value="ATP-grasp fold, B domain"/>
    <property type="match status" value="2"/>
</dbReference>
<evidence type="ECO:0000259" key="5">
    <source>
        <dbReference type="PROSITE" id="PS50975"/>
    </source>
</evidence>
<dbReference type="SUPFAM" id="SSF53244">
    <property type="entry name" value="MurD-like peptide ligases, peptide-binding domain"/>
    <property type="match status" value="1"/>
</dbReference>
<dbReference type="InterPro" id="IPR013221">
    <property type="entry name" value="Mur_ligase_cen"/>
</dbReference>